<reference evidence="3 5" key="1">
    <citation type="submission" date="2014-08" db="EMBL/GenBank/DDBJ databases">
        <authorList>
            <person name="Sisinthy S."/>
        </authorList>
    </citation>
    <scope>NUCLEOTIDE SEQUENCE [LARGE SCALE GENOMIC DNA]</scope>
    <source>
        <strain evidence="3 5">RuG17</strain>
    </source>
</reference>
<dbReference type="RefSeq" id="WP_035840378.1">
    <property type="nucleotide sequence ID" value="NZ_JACHBQ010000001.1"/>
</dbReference>
<dbReference type="AlphaFoldDB" id="A0A099J005"/>
<dbReference type="Proteomes" id="UP000561726">
    <property type="component" value="Unassembled WGS sequence"/>
</dbReference>
<keyword evidence="4" id="KW-0560">Oxidoreductase</keyword>
<dbReference type="PANTHER" id="PTHR44154">
    <property type="entry name" value="QUINONE OXIDOREDUCTASE"/>
    <property type="match status" value="1"/>
</dbReference>
<comment type="caution">
    <text evidence="3">The sequence shown here is derived from an EMBL/GenBank/DDBJ whole genome shotgun (WGS) entry which is preliminary data.</text>
</comment>
<dbReference type="GO" id="GO:0003960">
    <property type="term" value="F:quinone reductase (NADPH) activity"/>
    <property type="evidence" value="ECO:0007669"/>
    <property type="project" value="UniProtKB-EC"/>
</dbReference>
<evidence type="ECO:0000313" key="3">
    <source>
        <dbReference type="EMBL" id="KGJ71744.1"/>
    </source>
</evidence>
<dbReference type="InterPro" id="IPR011032">
    <property type="entry name" value="GroES-like_sf"/>
</dbReference>
<dbReference type="EMBL" id="JPXF01000140">
    <property type="protein sequence ID" value="KGJ71744.1"/>
    <property type="molecule type" value="Genomic_DNA"/>
</dbReference>
<dbReference type="InterPro" id="IPR013154">
    <property type="entry name" value="ADH-like_N"/>
</dbReference>
<dbReference type="EMBL" id="JACHBQ010000001">
    <property type="protein sequence ID" value="MBB5641406.1"/>
    <property type="molecule type" value="Genomic_DNA"/>
</dbReference>
<evidence type="ECO:0000259" key="2">
    <source>
        <dbReference type="SMART" id="SM00829"/>
    </source>
</evidence>
<keyword evidence="5" id="KW-1185">Reference proteome</keyword>
<evidence type="ECO:0000256" key="1">
    <source>
        <dbReference type="ARBA" id="ARBA00022857"/>
    </source>
</evidence>
<dbReference type="SUPFAM" id="SSF51735">
    <property type="entry name" value="NAD(P)-binding Rossmann-fold domains"/>
    <property type="match status" value="1"/>
</dbReference>
<dbReference type="STRING" id="1001240.GY21_20135"/>
<protein>
    <submittedName>
        <fullName evidence="4">NADPH2:quinone reductase</fullName>
        <ecNumber evidence="4">1.6.5.5</ecNumber>
    </submittedName>
    <submittedName>
        <fullName evidence="3">NADPH:quinone reductase</fullName>
    </submittedName>
</protein>
<dbReference type="CDD" id="cd08253">
    <property type="entry name" value="zeta_crystallin"/>
    <property type="match status" value="1"/>
</dbReference>
<evidence type="ECO:0000313" key="4">
    <source>
        <dbReference type="EMBL" id="MBB5641406.1"/>
    </source>
</evidence>
<dbReference type="eggNOG" id="COG0604">
    <property type="taxonomic scope" value="Bacteria"/>
</dbReference>
<sequence>MNAADPVAQAVIYTRTGGPSVLHVVERPIPTPGAGEVRVSVRVSGVNPTDWKSRQGAAPGLPLAFPEIVPNQDGAGIIDAIGSGVEGLAVGQRVWIWEAAWQRANGTAQQFVVLPASHTVPLPDEASFDLGASLGIPALTAHRCLTISALGSNRLAPGALGGVTVLVAGGAGAVGHAAIQLARWAGATVITTVSSAAKEALVRAAGAHHVVHYRTQDAAASVRALAPNGVDIVVEVAAAENSEWTANVMAPNGVVAIYSDNGGSQVTLPIRAHMVTNTRIQFVLVYTVDPVSKARAVADVSAAVTDGALSVGESGGLPLHRFALDRTDAAHAAVQAAVIGKVLIDIPG</sequence>
<dbReference type="InterPro" id="IPR013149">
    <property type="entry name" value="ADH-like_C"/>
</dbReference>
<name>A0A099J005_9MICO</name>
<dbReference type="EC" id="1.6.5.5" evidence="4"/>
<organism evidence="3 5">
    <name type="scientific">Cryobacterium roopkundense</name>
    <dbReference type="NCBI Taxonomy" id="1001240"/>
    <lineage>
        <taxon>Bacteria</taxon>
        <taxon>Bacillati</taxon>
        <taxon>Actinomycetota</taxon>
        <taxon>Actinomycetes</taxon>
        <taxon>Micrococcales</taxon>
        <taxon>Microbacteriaceae</taxon>
        <taxon>Cryobacterium</taxon>
    </lineage>
</organism>
<proteinExistence type="predicted"/>
<dbReference type="Pfam" id="PF00107">
    <property type="entry name" value="ADH_zinc_N"/>
    <property type="match status" value="1"/>
</dbReference>
<dbReference type="Pfam" id="PF08240">
    <property type="entry name" value="ADH_N"/>
    <property type="match status" value="1"/>
</dbReference>
<evidence type="ECO:0000313" key="6">
    <source>
        <dbReference type="Proteomes" id="UP000561726"/>
    </source>
</evidence>
<dbReference type="SMART" id="SM00829">
    <property type="entry name" value="PKS_ER"/>
    <property type="match status" value="1"/>
</dbReference>
<dbReference type="PANTHER" id="PTHR44154:SF1">
    <property type="entry name" value="QUINONE OXIDOREDUCTASE"/>
    <property type="match status" value="1"/>
</dbReference>
<evidence type="ECO:0000313" key="5">
    <source>
        <dbReference type="Proteomes" id="UP000029864"/>
    </source>
</evidence>
<feature type="domain" description="Enoyl reductase (ER)" evidence="2">
    <location>
        <begin position="17"/>
        <end position="344"/>
    </location>
</feature>
<dbReference type="Gene3D" id="3.90.180.10">
    <property type="entry name" value="Medium-chain alcohol dehydrogenases, catalytic domain"/>
    <property type="match status" value="1"/>
</dbReference>
<dbReference type="Gene3D" id="3.40.50.720">
    <property type="entry name" value="NAD(P)-binding Rossmann-like Domain"/>
    <property type="match status" value="1"/>
</dbReference>
<gene>
    <name evidence="4" type="ORF">BJ997_001954</name>
    <name evidence="3" type="ORF">GY21_20135</name>
</gene>
<dbReference type="InterPro" id="IPR051603">
    <property type="entry name" value="Zinc-ADH_QOR/CCCR"/>
</dbReference>
<keyword evidence="1" id="KW-0521">NADP</keyword>
<dbReference type="Proteomes" id="UP000029864">
    <property type="component" value="Unassembled WGS sequence"/>
</dbReference>
<dbReference type="InterPro" id="IPR036291">
    <property type="entry name" value="NAD(P)-bd_dom_sf"/>
</dbReference>
<dbReference type="SUPFAM" id="SSF50129">
    <property type="entry name" value="GroES-like"/>
    <property type="match status" value="1"/>
</dbReference>
<reference evidence="4 6" key="2">
    <citation type="submission" date="2020-08" db="EMBL/GenBank/DDBJ databases">
        <title>Sequencing the genomes of 1000 actinobacteria strains.</title>
        <authorList>
            <person name="Klenk H.-P."/>
        </authorList>
    </citation>
    <scope>NUCLEOTIDE SEQUENCE [LARGE SCALE GENOMIC DNA]</scope>
    <source>
        <strain evidence="4 6">DSM 21065</strain>
    </source>
</reference>
<accession>A0A099J005</accession>
<dbReference type="OrthoDB" id="7355832at2"/>
<dbReference type="InterPro" id="IPR020843">
    <property type="entry name" value="ER"/>
</dbReference>